<dbReference type="OrthoDB" id="209901at2"/>
<gene>
    <name evidence="2" type="ORF">Pan216_33300</name>
</gene>
<dbReference type="InterPro" id="IPR045584">
    <property type="entry name" value="Pilin-like"/>
</dbReference>
<dbReference type="Proteomes" id="UP000317093">
    <property type="component" value="Chromosome"/>
</dbReference>
<organism evidence="2 3">
    <name type="scientific">Kolteria novifilia</name>
    <dbReference type="NCBI Taxonomy" id="2527975"/>
    <lineage>
        <taxon>Bacteria</taxon>
        <taxon>Pseudomonadati</taxon>
        <taxon>Planctomycetota</taxon>
        <taxon>Planctomycetia</taxon>
        <taxon>Kolteriales</taxon>
        <taxon>Kolteriaceae</taxon>
        <taxon>Kolteria</taxon>
    </lineage>
</organism>
<dbReference type="PROSITE" id="PS00409">
    <property type="entry name" value="PROKAR_NTER_METHYL"/>
    <property type="match status" value="1"/>
</dbReference>
<dbReference type="Pfam" id="PF07963">
    <property type="entry name" value="N_methyl"/>
    <property type="match status" value="1"/>
</dbReference>
<name>A0A518B658_9BACT</name>
<reference evidence="2 3" key="1">
    <citation type="submission" date="2019-02" db="EMBL/GenBank/DDBJ databases">
        <title>Deep-cultivation of Planctomycetes and their phenomic and genomic characterization uncovers novel biology.</title>
        <authorList>
            <person name="Wiegand S."/>
            <person name="Jogler M."/>
            <person name="Boedeker C."/>
            <person name="Pinto D."/>
            <person name="Vollmers J."/>
            <person name="Rivas-Marin E."/>
            <person name="Kohn T."/>
            <person name="Peeters S.H."/>
            <person name="Heuer A."/>
            <person name="Rast P."/>
            <person name="Oberbeckmann S."/>
            <person name="Bunk B."/>
            <person name="Jeske O."/>
            <person name="Meyerdierks A."/>
            <person name="Storesund J.E."/>
            <person name="Kallscheuer N."/>
            <person name="Luecker S."/>
            <person name="Lage O.M."/>
            <person name="Pohl T."/>
            <person name="Merkel B.J."/>
            <person name="Hornburger P."/>
            <person name="Mueller R.-W."/>
            <person name="Bruemmer F."/>
            <person name="Labrenz M."/>
            <person name="Spormann A.M."/>
            <person name="Op den Camp H."/>
            <person name="Overmann J."/>
            <person name="Amann R."/>
            <person name="Jetten M.S.M."/>
            <person name="Mascher T."/>
            <person name="Medema M.H."/>
            <person name="Devos D.P."/>
            <person name="Kaster A.-K."/>
            <person name="Ovreas L."/>
            <person name="Rohde M."/>
            <person name="Galperin M.Y."/>
            <person name="Jogler C."/>
        </authorList>
    </citation>
    <scope>NUCLEOTIDE SEQUENCE [LARGE SCALE GENOMIC DNA]</scope>
    <source>
        <strain evidence="2 3">Pan216</strain>
    </source>
</reference>
<dbReference type="InterPro" id="IPR011453">
    <property type="entry name" value="DUF1559"/>
</dbReference>
<dbReference type="Pfam" id="PF07596">
    <property type="entry name" value="SBP_bac_10"/>
    <property type="match status" value="1"/>
</dbReference>
<dbReference type="SUPFAM" id="SSF54523">
    <property type="entry name" value="Pili subunits"/>
    <property type="match status" value="1"/>
</dbReference>
<feature type="domain" description="DUF1559" evidence="1">
    <location>
        <begin position="32"/>
        <end position="313"/>
    </location>
</feature>
<dbReference type="NCBIfam" id="TIGR02532">
    <property type="entry name" value="IV_pilin_GFxxxE"/>
    <property type="match status" value="1"/>
</dbReference>
<dbReference type="PANTHER" id="PTHR30093:SF2">
    <property type="entry name" value="TYPE II SECRETION SYSTEM PROTEIN H"/>
    <property type="match status" value="1"/>
</dbReference>
<keyword evidence="3" id="KW-1185">Reference proteome</keyword>
<dbReference type="NCBIfam" id="TIGR04294">
    <property type="entry name" value="pre_pil_HX9DG"/>
    <property type="match status" value="1"/>
</dbReference>
<dbReference type="KEGG" id="knv:Pan216_33300"/>
<proteinExistence type="predicted"/>
<dbReference type="Gene3D" id="3.30.700.10">
    <property type="entry name" value="Glycoprotein, Type 4 Pilin"/>
    <property type="match status" value="1"/>
</dbReference>
<protein>
    <recommendedName>
        <fullName evidence="1">DUF1559 domain-containing protein</fullName>
    </recommendedName>
</protein>
<accession>A0A518B658</accession>
<evidence type="ECO:0000313" key="2">
    <source>
        <dbReference type="EMBL" id="QDU62463.1"/>
    </source>
</evidence>
<evidence type="ECO:0000313" key="3">
    <source>
        <dbReference type="Proteomes" id="UP000317093"/>
    </source>
</evidence>
<dbReference type="InterPro" id="IPR027558">
    <property type="entry name" value="Pre_pil_HX9DG_C"/>
</dbReference>
<dbReference type="RefSeq" id="WP_145259234.1">
    <property type="nucleotide sequence ID" value="NZ_CP036279.1"/>
</dbReference>
<dbReference type="EMBL" id="CP036279">
    <property type="protein sequence ID" value="QDU62463.1"/>
    <property type="molecule type" value="Genomic_DNA"/>
</dbReference>
<dbReference type="AlphaFoldDB" id="A0A518B658"/>
<dbReference type="InterPro" id="IPR012902">
    <property type="entry name" value="N_methyl_site"/>
</dbReference>
<evidence type="ECO:0000259" key="1">
    <source>
        <dbReference type="Pfam" id="PF07596"/>
    </source>
</evidence>
<dbReference type="PANTHER" id="PTHR30093">
    <property type="entry name" value="GENERAL SECRETION PATHWAY PROTEIN G"/>
    <property type="match status" value="1"/>
</dbReference>
<sequence length="332" mass="35908">MKARRAGFTLVELLVVIAIIGVLVGLLLPAVQQAREAARRSQCTNNLKQLGEAFHNYNDAYGMLPRFHYHAQGTGGSSWHGHSAFVVILSYLDQQQIYDDWNFNIDYLDTTAPGVQEHLEKRIASFLCPSDRRYQGGSPGNNYAVAGGSAEDFYFNNANANGMFQRNSETRFADVTDGLSKTIMASEFLVGDNNTSGQSDSDIRRVQSSWTGARNFPSESSLDTFGAACAAASATAEASLSQCGRYWSAPYPYQTVINTVASPNWPYPSCADGSGFGRCSDRNGVFSARSRHPGGVNAVLGDGAVKFINDSIDTATYQLLGSRNDGKIADGQ</sequence>